<keyword evidence="4" id="KW-1003">Cell membrane</keyword>
<feature type="transmembrane region" description="Helical" evidence="9">
    <location>
        <begin position="205"/>
        <end position="226"/>
    </location>
</feature>
<keyword evidence="3" id="KW-0813">Transport</keyword>
<keyword evidence="8 9" id="KW-0472">Membrane</keyword>
<evidence type="ECO:0000256" key="1">
    <source>
        <dbReference type="ARBA" id="ARBA00004651"/>
    </source>
</evidence>
<dbReference type="InterPro" id="IPR035906">
    <property type="entry name" value="MetI-like_sf"/>
</dbReference>
<dbReference type="InterPro" id="IPR005672">
    <property type="entry name" value="Phosphate_PstA"/>
</dbReference>
<proteinExistence type="inferred from homology"/>
<feature type="transmembrane region" description="Helical" evidence="9">
    <location>
        <begin position="276"/>
        <end position="302"/>
    </location>
</feature>
<evidence type="ECO:0000256" key="4">
    <source>
        <dbReference type="ARBA" id="ARBA00022475"/>
    </source>
</evidence>
<gene>
    <name evidence="11" type="ORF">UFOPK3317_00877</name>
</gene>
<evidence type="ECO:0000259" key="10">
    <source>
        <dbReference type="PROSITE" id="PS50928"/>
    </source>
</evidence>
<accession>A0A6J7DJW5</accession>
<dbReference type="Pfam" id="PF00528">
    <property type="entry name" value="BPD_transp_1"/>
    <property type="match status" value="1"/>
</dbReference>
<feature type="transmembrane region" description="Helical" evidence="9">
    <location>
        <begin position="90"/>
        <end position="116"/>
    </location>
</feature>
<organism evidence="11">
    <name type="scientific">freshwater metagenome</name>
    <dbReference type="NCBI Taxonomy" id="449393"/>
    <lineage>
        <taxon>unclassified sequences</taxon>
        <taxon>metagenomes</taxon>
        <taxon>ecological metagenomes</taxon>
    </lineage>
</organism>
<feature type="domain" description="ABC transmembrane type-1" evidence="10">
    <location>
        <begin position="91"/>
        <end position="294"/>
    </location>
</feature>
<comment type="subcellular location">
    <subcellularLocation>
        <location evidence="1">Cell membrane</location>
        <topology evidence="1">Multi-pass membrane protein</topology>
    </subcellularLocation>
</comment>
<keyword evidence="6 9" id="KW-0812">Transmembrane</keyword>
<feature type="transmembrane region" description="Helical" evidence="9">
    <location>
        <begin position="128"/>
        <end position="149"/>
    </location>
</feature>
<feature type="transmembrane region" description="Helical" evidence="9">
    <location>
        <begin position="33"/>
        <end position="60"/>
    </location>
</feature>
<evidence type="ECO:0000256" key="3">
    <source>
        <dbReference type="ARBA" id="ARBA00022448"/>
    </source>
</evidence>
<evidence type="ECO:0000256" key="2">
    <source>
        <dbReference type="ARBA" id="ARBA00007069"/>
    </source>
</evidence>
<comment type="similarity">
    <text evidence="2">Belongs to the binding-protein-dependent transport system permease family. CysTW subfamily.</text>
</comment>
<reference evidence="11" key="1">
    <citation type="submission" date="2020-05" db="EMBL/GenBank/DDBJ databases">
        <authorList>
            <person name="Chiriac C."/>
            <person name="Salcher M."/>
            <person name="Ghai R."/>
            <person name="Kavagutti S V."/>
        </authorList>
    </citation>
    <scope>NUCLEOTIDE SEQUENCE</scope>
</reference>
<dbReference type="GO" id="GO:0005886">
    <property type="term" value="C:plasma membrane"/>
    <property type="evidence" value="ECO:0007669"/>
    <property type="project" value="UniProtKB-SubCell"/>
</dbReference>
<dbReference type="Gene3D" id="1.10.3720.10">
    <property type="entry name" value="MetI-like"/>
    <property type="match status" value="1"/>
</dbReference>
<dbReference type="AlphaFoldDB" id="A0A6J7DJW5"/>
<sequence>MTTIDLRDGAPDLGEETRYSITRSRSGRQRQAINFLVHALFVIAFVSIVVPLALVIGYVVTRGMKVMSVSFLTDDIPIVTRAPGGGVGPAIVGTLLITGAAMLMAVPLGILGGIYLNEYGAKRRITKAIRFLAEVMTGVPSIVMGLFIYTTWVLAFGVSGFAGALALACLMLPVIIRSTEEMLRLVPIDQRQSAYALGGRRAGTIFRVVLPAAAPGIVSGVLLAVARAAGETAPLLFTILTVNAVNTDIFHGANTALSVQIFRNAQQVFPGPQERAWGAALTLLSIVFVFTLIARAVSAIFARKHQV</sequence>
<dbReference type="InterPro" id="IPR000515">
    <property type="entry name" value="MetI-like"/>
</dbReference>
<evidence type="ECO:0000256" key="9">
    <source>
        <dbReference type="SAM" id="Phobius"/>
    </source>
</evidence>
<evidence type="ECO:0000256" key="7">
    <source>
        <dbReference type="ARBA" id="ARBA00022989"/>
    </source>
</evidence>
<dbReference type="PROSITE" id="PS50928">
    <property type="entry name" value="ABC_TM1"/>
    <property type="match status" value="1"/>
</dbReference>
<dbReference type="InterPro" id="IPR051408">
    <property type="entry name" value="Phosphate_transprt_permease"/>
</dbReference>
<name>A0A6J7DJW5_9ZZZZ</name>
<dbReference type="PANTHER" id="PTHR42922">
    <property type="entry name" value="PHOSPHATE TRANSPORT SYSTEM PERMEASE PROTEIN PSTA"/>
    <property type="match status" value="1"/>
</dbReference>
<evidence type="ECO:0000256" key="8">
    <source>
        <dbReference type="ARBA" id="ARBA00023136"/>
    </source>
</evidence>
<dbReference type="SUPFAM" id="SSF161098">
    <property type="entry name" value="MetI-like"/>
    <property type="match status" value="1"/>
</dbReference>
<keyword evidence="7 9" id="KW-1133">Transmembrane helix</keyword>
<dbReference type="EMBL" id="CAFBLK010000140">
    <property type="protein sequence ID" value="CAB4870771.1"/>
    <property type="molecule type" value="Genomic_DNA"/>
</dbReference>
<protein>
    <submittedName>
        <fullName evidence="11">Unannotated protein</fullName>
    </submittedName>
</protein>
<evidence type="ECO:0000256" key="5">
    <source>
        <dbReference type="ARBA" id="ARBA00022592"/>
    </source>
</evidence>
<dbReference type="GO" id="GO:0035435">
    <property type="term" value="P:phosphate ion transmembrane transport"/>
    <property type="evidence" value="ECO:0007669"/>
    <property type="project" value="InterPro"/>
</dbReference>
<dbReference type="GO" id="GO:0005315">
    <property type="term" value="F:phosphate transmembrane transporter activity"/>
    <property type="evidence" value="ECO:0007669"/>
    <property type="project" value="InterPro"/>
</dbReference>
<keyword evidence="5" id="KW-0592">Phosphate transport</keyword>
<evidence type="ECO:0000256" key="6">
    <source>
        <dbReference type="ARBA" id="ARBA00022692"/>
    </source>
</evidence>
<evidence type="ECO:0000313" key="11">
    <source>
        <dbReference type="EMBL" id="CAB4870771.1"/>
    </source>
</evidence>
<dbReference type="PANTHER" id="PTHR42922:SF1">
    <property type="entry name" value="PHOSPHATE TRANSPORT SYSTEM PERMEASE PROTEIN PSTA"/>
    <property type="match status" value="1"/>
</dbReference>
<dbReference type="NCBIfam" id="TIGR00974">
    <property type="entry name" value="3a0107s02c"/>
    <property type="match status" value="1"/>
</dbReference>
<feature type="transmembrane region" description="Helical" evidence="9">
    <location>
        <begin position="155"/>
        <end position="176"/>
    </location>
</feature>
<dbReference type="CDD" id="cd06261">
    <property type="entry name" value="TM_PBP2"/>
    <property type="match status" value="1"/>
</dbReference>